<feature type="region of interest" description="Disordered" evidence="1">
    <location>
        <begin position="204"/>
        <end position="234"/>
    </location>
</feature>
<reference evidence="2 3" key="1">
    <citation type="submission" date="2023-04" db="EMBL/GenBank/DDBJ databases">
        <title>Forest soil microbial communities from Buena Vista Peninsula, Colon Province, Panama.</title>
        <authorList>
            <person name="Bouskill N."/>
        </authorList>
    </citation>
    <scope>NUCLEOTIDE SEQUENCE [LARGE SCALE GENOMIC DNA]</scope>
    <source>
        <strain evidence="2 3">CFH S0262</strain>
    </source>
</reference>
<gene>
    <name evidence="2" type="ORF">M2280_005856</name>
</gene>
<keyword evidence="3" id="KW-1185">Reference proteome</keyword>
<feature type="compositionally biased region" description="Basic and acidic residues" evidence="1">
    <location>
        <begin position="224"/>
        <end position="234"/>
    </location>
</feature>
<evidence type="ECO:0000256" key="1">
    <source>
        <dbReference type="SAM" id="MobiDB-lite"/>
    </source>
</evidence>
<dbReference type="EMBL" id="JARXVC010000024">
    <property type="protein sequence ID" value="MDH6284595.1"/>
    <property type="molecule type" value="Genomic_DNA"/>
</dbReference>
<evidence type="ECO:0000313" key="3">
    <source>
        <dbReference type="Proteomes" id="UP001160334"/>
    </source>
</evidence>
<dbReference type="InterPro" id="IPR046179">
    <property type="entry name" value="DUF6188"/>
</dbReference>
<proteinExistence type="predicted"/>
<evidence type="ECO:0000313" key="2">
    <source>
        <dbReference type="EMBL" id="MDH6284595.1"/>
    </source>
</evidence>
<accession>A0ABT6MJY2</accession>
<protein>
    <submittedName>
        <fullName evidence="2">Uncharacterized protein</fullName>
    </submittedName>
</protein>
<comment type="caution">
    <text evidence="2">The sequence shown here is derived from an EMBL/GenBank/DDBJ whole genome shotgun (WGS) entry which is preliminary data.</text>
</comment>
<dbReference type="Pfam" id="PF19686">
    <property type="entry name" value="DUF6188"/>
    <property type="match status" value="1"/>
</dbReference>
<name>A0ABT6MJY2_9NOCA</name>
<dbReference type="RefSeq" id="WP_342394606.1">
    <property type="nucleotide sequence ID" value="NZ_JARXVC010000024.1"/>
</dbReference>
<sequence length="234" mass="24785">MVARVFTVGNKRDRTPHGVGPCVFQVLRRPRTGTGHRTADALVVGARVRNHCGVTGPISSREADYFRGQVVTEVGFGYAVSVTTDRGTRLTIETAFTIHTASGGAQLVHPENVTRGEPLQSLVGQWVRHLSVTDGGRLVVGFSGGETIVVEPDGDYEAWGIRAPNGFQVIALPGGGVAVWDANVVEQGGYTTDEPSRAMLGLGGAASETAQTSQSDQEPLVCNKLERQTTDDTA</sequence>
<feature type="compositionally biased region" description="Polar residues" evidence="1">
    <location>
        <begin position="208"/>
        <end position="217"/>
    </location>
</feature>
<organism evidence="2 3">
    <name type="scientific">Prescottella agglutinans</name>
    <dbReference type="NCBI Taxonomy" id="1644129"/>
    <lineage>
        <taxon>Bacteria</taxon>
        <taxon>Bacillati</taxon>
        <taxon>Actinomycetota</taxon>
        <taxon>Actinomycetes</taxon>
        <taxon>Mycobacteriales</taxon>
        <taxon>Nocardiaceae</taxon>
        <taxon>Prescottella</taxon>
    </lineage>
</organism>
<dbReference type="Proteomes" id="UP001160334">
    <property type="component" value="Unassembled WGS sequence"/>
</dbReference>